<dbReference type="EMBL" id="LNYL01000021">
    <property type="protein sequence ID" value="KTD29822.1"/>
    <property type="molecule type" value="Genomic_DNA"/>
</dbReference>
<dbReference type="Gene3D" id="3.30.70.1230">
    <property type="entry name" value="Nucleotide cyclase"/>
    <property type="match status" value="1"/>
</dbReference>
<reference evidence="2 3" key="1">
    <citation type="submission" date="2015-11" db="EMBL/GenBank/DDBJ databases">
        <title>Genomic analysis of 38 Legionella species identifies large and diverse effector repertoires.</title>
        <authorList>
            <person name="Burstein D."/>
            <person name="Amaro F."/>
            <person name="Zusman T."/>
            <person name="Lifshitz Z."/>
            <person name="Cohen O."/>
            <person name="Gilbert J.A."/>
            <person name="Pupko T."/>
            <person name="Shuman H.A."/>
            <person name="Segal G."/>
        </authorList>
    </citation>
    <scope>NUCLEOTIDE SEQUENCE [LARGE SCALE GENOMIC DNA]</scope>
    <source>
        <strain evidence="2 3">PX-1-G2-E2</strain>
    </source>
</reference>
<feature type="transmembrane region" description="Helical" evidence="1">
    <location>
        <begin position="76"/>
        <end position="95"/>
    </location>
</feature>
<feature type="transmembrane region" description="Helical" evidence="1">
    <location>
        <begin position="12"/>
        <end position="36"/>
    </location>
</feature>
<evidence type="ECO:0000313" key="2">
    <source>
        <dbReference type="EMBL" id="KTD29822.1"/>
    </source>
</evidence>
<gene>
    <name evidence="2" type="ORF">Lmac_0766</name>
</gene>
<dbReference type="STRING" id="466.Lmac_0766"/>
<evidence type="ECO:0000256" key="1">
    <source>
        <dbReference type="SAM" id="Phobius"/>
    </source>
</evidence>
<keyword evidence="1" id="KW-0472">Membrane</keyword>
<organism evidence="2 3">
    <name type="scientific">Legionella maceachernii</name>
    <dbReference type="NCBI Taxonomy" id="466"/>
    <lineage>
        <taxon>Bacteria</taxon>
        <taxon>Pseudomonadati</taxon>
        <taxon>Pseudomonadota</taxon>
        <taxon>Gammaproteobacteria</taxon>
        <taxon>Legionellales</taxon>
        <taxon>Legionellaceae</taxon>
        <taxon>Legionella</taxon>
    </lineage>
</organism>
<protein>
    <recommendedName>
        <fullName evidence="4">Guanylate cyclase domain-containing protein</fullName>
    </recommendedName>
</protein>
<comment type="caution">
    <text evidence="2">The sequence shown here is derived from an EMBL/GenBank/DDBJ whole genome shotgun (WGS) entry which is preliminary data.</text>
</comment>
<sequence>MKSFFLNSLAYLVYFVRIVILLFVFLLLIAFISQFVENISQYPTLVKINKLEQQLSGPLIQQIKMAMPHRYQGTDYSRLILIFLMLILGHFCVMARSRLQGLVQRIHEKETYYQWRKQVSTVVSKEKMHEIDSKFEALSTSKASDRKKILKEFALLKSKLDSMGQQLAFLAIDVVDSTGMKRNEDKYVAAYDFDRYNQLVSSSLKESGVLKYAMTPDGIMSCFRTVDDAVRAAQNLLDKLKVFNATSKKIKRDFQIRCGINAGFVYFDEDTPLEQVSDRVIDIAGHMQKYAKPNCINIAASAIEPLKNRGGFSETNDVIDEQKVFEWNLNK</sequence>
<evidence type="ECO:0000313" key="3">
    <source>
        <dbReference type="Proteomes" id="UP000054908"/>
    </source>
</evidence>
<proteinExistence type="predicted"/>
<keyword evidence="3" id="KW-1185">Reference proteome</keyword>
<evidence type="ECO:0008006" key="4">
    <source>
        <dbReference type="Google" id="ProtNLM"/>
    </source>
</evidence>
<dbReference type="RefSeq" id="WP_058451581.1">
    <property type="nucleotide sequence ID" value="NZ_CAAAIB010000005.1"/>
</dbReference>
<accession>A0A0W0WC58</accession>
<keyword evidence="1" id="KW-1133">Transmembrane helix</keyword>
<dbReference type="OrthoDB" id="8196020at2"/>
<dbReference type="AlphaFoldDB" id="A0A0W0WC58"/>
<keyword evidence="1" id="KW-0812">Transmembrane</keyword>
<dbReference type="SUPFAM" id="SSF55073">
    <property type="entry name" value="Nucleotide cyclase"/>
    <property type="match status" value="1"/>
</dbReference>
<dbReference type="Proteomes" id="UP000054908">
    <property type="component" value="Unassembled WGS sequence"/>
</dbReference>
<dbReference type="InterPro" id="IPR029787">
    <property type="entry name" value="Nucleotide_cyclase"/>
</dbReference>
<name>A0A0W0WC58_9GAMM</name>
<dbReference type="PATRIC" id="fig|466.6.peg.821"/>